<dbReference type="GO" id="GO:0086002">
    <property type="term" value="P:cardiac muscle cell action potential involved in contraction"/>
    <property type="evidence" value="ECO:0007669"/>
    <property type="project" value="TreeGrafter"/>
</dbReference>
<name>A0AAV6G4A0_9TELE</name>
<evidence type="ECO:0000256" key="7">
    <source>
        <dbReference type="ARBA" id="ARBA00023180"/>
    </source>
</evidence>
<dbReference type="GO" id="GO:0044325">
    <property type="term" value="F:transmembrane transporter binding"/>
    <property type="evidence" value="ECO:0007669"/>
    <property type="project" value="TreeGrafter"/>
</dbReference>
<dbReference type="Pfam" id="PF07686">
    <property type="entry name" value="V-set"/>
    <property type="match status" value="1"/>
</dbReference>
<dbReference type="AlphaFoldDB" id="A0AAV6G4A0"/>
<feature type="transmembrane region" description="Helical" evidence="9">
    <location>
        <begin position="164"/>
        <end position="185"/>
    </location>
</feature>
<keyword evidence="6" id="KW-1015">Disulfide bond</keyword>
<sequence>MESQDTSRSFLHRCRTSPDRMGVSVLVTLLIGVWCAQALEMSVGKVGVIEALNGSTVLMPCVYSSCIGIKNLYFSWSYNRTEPLCEGLIPMEGIDPHVVILNERVEFVGSSKTSNISIIFKNITFEDAGDYICFGKNPKEKGRNHSATLTLIVVDELREVDNTLTVIIMSVVGGVIGFIVLAMVIKSLVLHILGKVQEKKLSCQESETEKAKSAL</sequence>
<gene>
    <name evidence="11" type="ORF">AALO_G00204570</name>
</gene>
<protein>
    <recommendedName>
        <fullName evidence="10">Ig-like domain-containing protein</fullName>
    </recommendedName>
</protein>
<dbReference type="GO" id="GO:0060307">
    <property type="term" value="P:regulation of ventricular cardiac muscle cell membrane repolarization"/>
    <property type="evidence" value="ECO:0007669"/>
    <property type="project" value="TreeGrafter"/>
</dbReference>
<keyword evidence="2 9" id="KW-0812">Transmembrane</keyword>
<keyword evidence="3" id="KW-0732">Signal</keyword>
<dbReference type="PANTHER" id="PTHR13869">
    <property type="entry name" value="MYELIN P0 RELATED"/>
    <property type="match status" value="1"/>
</dbReference>
<dbReference type="InterPro" id="IPR036179">
    <property type="entry name" value="Ig-like_dom_sf"/>
</dbReference>
<dbReference type="Gene3D" id="2.60.40.10">
    <property type="entry name" value="Immunoglobulins"/>
    <property type="match status" value="1"/>
</dbReference>
<reference evidence="11" key="1">
    <citation type="submission" date="2020-10" db="EMBL/GenBank/DDBJ databases">
        <title>Chromosome-scale genome assembly of the Allis shad, Alosa alosa.</title>
        <authorList>
            <person name="Margot Z."/>
            <person name="Christophe K."/>
            <person name="Cabau C."/>
            <person name="Louis A."/>
            <person name="Berthelot C."/>
            <person name="Parey E."/>
            <person name="Roest Crollius H."/>
            <person name="Montfort J."/>
            <person name="Robinson-Rechavi M."/>
            <person name="Bucao C."/>
            <person name="Bouchez O."/>
            <person name="Gislard M."/>
            <person name="Lluch J."/>
            <person name="Milhes M."/>
            <person name="Lampietro C."/>
            <person name="Lopez Roques C."/>
            <person name="Donnadieu C."/>
            <person name="Braasch I."/>
            <person name="Desvignes T."/>
            <person name="Postlethwait J."/>
            <person name="Bobe J."/>
            <person name="Guiguen Y."/>
        </authorList>
    </citation>
    <scope>NUCLEOTIDE SEQUENCE</scope>
    <source>
        <strain evidence="11">M-15738</strain>
        <tissue evidence="11">Blood</tissue>
    </source>
</reference>
<evidence type="ECO:0000256" key="8">
    <source>
        <dbReference type="ARBA" id="ARBA00023319"/>
    </source>
</evidence>
<proteinExistence type="predicted"/>
<evidence type="ECO:0000256" key="4">
    <source>
        <dbReference type="ARBA" id="ARBA00022989"/>
    </source>
</evidence>
<dbReference type="GO" id="GO:0001518">
    <property type="term" value="C:voltage-gated sodium channel complex"/>
    <property type="evidence" value="ECO:0007669"/>
    <property type="project" value="TreeGrafter"/>
</dbReference>
<accession>A0AAV6G4A0</accession>
<keyword evidence="12" id="KW-1185">Reference proteome</keyword>
<evidence type="ECO:0000256" key="9">
    <source>
        <dbReference type="SAM" id="Phobius"/>
    </source>
</evidence>
<dbReference type="InterPro" id="IPR007110">
    <property type="entry name" value="Ig-like_dom"/>
</dbReference>
<dbReference type="PRINTS" id="PR00213">
    <property type="entry name" value="MYELINP0"/>
</dbReference>
<keyword evidence="7" id="KW-0325">Glycoprotein</keyword>
<dbReference type="EMBL" id="JADWDJ010000015">
    <property type="protein sequence ID" value="KAG5269665.1"/>
    <property type="molecule type" value="Genomic_DNA"/>
</dbReference>
<dbReference type="InterPro" id="IPR003599">
    <property type="entry name" value="Ig_sub"/>
</dbReference>
<evidence type="ECO:0000256" key="2">
    <source>
        <dbReference type="ARBA" id="ARBA00022692"/>
    </source>
</evidence>
<dbReference type="Proteomes" id="UP000823561">
    <property type="component" value="Chromosome 15"/>
</dbReference>
<dbReference type="InterPro" id="IPR000920">
    <property type="entry name" value="Myelin_P0-rel"/>
</dbReference>
<keyword evidence="5 9" id="KW-0472">Membrane</keyword>
<feature type="domain" description="Ig-like" evidence="10">
    <location>
        <begin position="54"/>
        <end position="150"/>
    </location>
</feature>
<evidence type="ECO:0000313" key="12">
    <source>
        <dbReference type="Proteomes" id="UP000823561"/>
    </source>
</evidence>
<dbReference type="PANTHER" id="PTHR13869:SF40">
    <property type="entry name" value="SCN4BA PROTEIN"/>
    <property type="match status" value="1"/>
</dbReference>
<dbReference type="SMART" id="SM00409">
    <property type="entry name" value="IG"/>
    <property type="match status" value="1"/>
</dbReference>
<evidence type="ECO:0000256" key="5">
    <source>
        <dbReference type="ARBA" id="ARBA00023136"/>
    </source>
</evidence>
<evidence type="ECO:0000313" key="11">
    <source>
        <dbReference type="EMBL" id="KAG5269665.1"/>
    </source>
</evidence>
<evidence type="ECO:0000256" key="3">
    <source>
        <dbReference type="ARBA" id="ARBA00022729"/>
    </source>
</evidence>
<dbReference type="SUPFAM" id="SSF48726">
    <property type="entry name" value="Immunoglobulin"/>
    <property type="match status" value="1"/>
</dbReference>
<comment type="subcellular location">
    <subcellularLocation>
        <location evidence="1">Membrane</location>
        <topology evidence="1">Single-pass type I membrane protein</topology>
    </subcellularLocation>
</comment>
<evidence type="ECO:0000259" key="10">
    <source>
        <dbReference type="PROSITE" id="PS50835"/>
    </source>
</evidence>
<feature type="transmembrane region" description="Helical" evidence="9">
    <location>
        <begin position="21"/>
        <end position="39"/>
    </location>
</feature>
<keyword evidence="8" id="KW-0393">Immunoglobulin domain</keyword>
<organism evidence="11 12">
    <name type="scientific">Alosa alosa</name>
    <name type="common">allis shad</name>
    <dbReference type="NCBI Taxonomy" id="278164"/>
    <lineage>
        <taxon>Eukaryota</taxon>
        <taxon>Metazoa</taxon>
        <taxon>Chordata</taxon>
        <taxon>Craniata</taxon>
        <taxon>Vertebrata</taxon>
        <taxon>Euteleostomi</taxon>
        <taxon>Actinopterygii</taxon>
        <taxon>Neopterygii</taxon>
        <taxon>Teleostei</taxon>
        <taxon>Clupei</taxon>
        <taxon>Clupeiformes</taxon>
        <taxon>Clupeoidei</taxon>
        <taxon>Clupeidae</taxon>
        <taxon>Alosa</taxon>
    </lineage>
</organism>
<dbReference type="PROSITE" id="PS50835">
    <property type="entry name" value="IG_LIKE"/>
    <property type="match status" value="1"/>
</dbReference>
<dbReference type="GO" id="GO:0017080">
    <property type="term" value="F:sodium channel regulator activity"/>
    <property type="evidence" value="ECO:0007669"/>
    <property type="project" value="TreeGrafter"/>
</dbReference>
<dbReference type="InterPro" id="IPR013106">
    <property type="entry name" value="Ig_V-set"/>
</dbReference>
<keyword evidence="4 9" id="KW-1133">Transmembrane helix</keyword>
<comment type="caution">
    <text evidence="11">The sequence shown here is derived from an EMBL/GenBank/DDBJ whole genome shotgun (WGS) entry which is preliminary data.</text>
</comment>
<evidence type="ECO:0000256" key="1">
    <source>
        <dbReference type="ARBA" id="ARBA00004479"/>
    </source>
</evidence>
<dbReference type="InterPro" id="IPR013783">
    <property type="entry name" value="Ig-like_fold"/>
</dbReference>
<evidence type="ECO:0000256" key="6">
    <source>
        <dbReference type="ARBA" id="ARBA00023157"/>
    </source>
</evidence>